<feature type="compositionally biased region" description="Acidic residues" evidence="1">
    <location>
        <begin position="165"/>
        <end position="175"/>
    </location>
</feature>
<feature type="region of interest" description="Disordered" evidence="1">
    <location>
        <begin position="120"/>
        <end position="241"/>
    </location>
</feature>
<comment type="caution">
    <text evidence="2">The sequence shown here is derived from an EMBL/GenBank/DDBJ whole genome shotgun (WGS) entry which is preliminary data.</text>
</comment>
<feature type="compositionally biased region" description="Acidic residues" evidence="1">
    <location>
        <begin position="146"/>
        <end position="157"/>
    </location>
</feature>
<protein>
    <submittedName>
        <fullName evidence="2">Uncharacterized protein</fullName>
    </submittedName>
</protein>
<dbReference type="PANTHER" id="PTHR46954:SF1">
    <property type="entry name" value="C2H2-TYPE DOMAIN-CONTAINING PROTEIN"/>
    <property type="match status" value="1"/>
</dbReference>
<gene>
    <name evidence="2" type="ORF">RhiirA5_401077</name>
</gene>
<dbReference type="VEuPathDB" id="FungiDB:RhiirFUN_025902"/>
<reference evidence="2 3" key="1">
    <citation type="submission" date="2016-04" db="EMBL/GenBank/DDBJ databases">
        <title>Genome analyses suggest a sexual origin of heterokaryosis in a supposedly ancient asexual fungus.</title>
        <authorList>
            <person name="Ropars J."/>
            <person name="Sedzielewska K."/>
            <person name="Noel J."/>
            <person name="Charron P."/>
            <person name="Farinelli L."/>
            <person name="Marton T."/>
            <person name="Kruger M."/>
            <person name="Pelin A."/>
            <person name="Brachmann A."/>
            <person name="Corradi N."/>
        </authorList>
    </citation>
    <scope>NUCLEOTIDE SEQUENCE [LARGE SCALE GENOMIC DNA]</scope>
    <source>
        <strain evidence="2 3">A5</strain>
    </source>
</reference>
<dbReference type="VEuPathDB" id="FungiDB:RhiirA1_422584"/>
<dbReference type="VEuPathDB" id="FungiDB:FUN_012079"/>
<dbReference type="PANTHER" id="PTHR46954">
    <property type="entry name" value="C2H2-TYPE DOMAIN-CONTAINING PROTEIN"/>
    <property type="match status" value="1"/>
</dbReference>
<dbReference type="VEuPathDB" id="FungiDB:FUN_022582"/>
<dbReference type="EMBL" id="LLXJ01000902">
    <property type="protein sequence ID" value="PKC05221.1"/>
    <property type="molecule type" value="Genomic_DNA"/>
</dbReference>
<sequence length="1284" mass="150195">MEDTRKIQIAENKFPMLIMGDENRFLKTTYFQYIQYCESLSASFFKGRSTEVQNNILKANFGLTNEDILSWENRASRYQMTPQSFSFFLHVAMYSASHGFNAVYDGIQQRYAERKQIMNVVRKHEDKSKKRKAKKNKKKKHQTVDSDSDPLTNDESDDYMRNTVDDDDQIGDDQDVNINRSIADASGSQSHVDQPFDMDVTPVEPVSNLDVTMPQPQLLQQPDNNLSNLTKSSNKKKKSNKNIIQQVITGHKPGDDGTSQVRDILVYDIPVSWTPEEILQKLTFWGNTISLQMKQQKKYQTVRLKIELNSLRLTQFEGNDDPVWTTDLGGIPVRWFPARWTLKERKQLFEWEGLPVNKDMNIQEFFKDVVVDKLNPELWEKNCVAYFSHTKIGETEKIGLECNAWETVNQCGKYVTFKLLNDSNEIPSMNTINAFELMRSASMHNYLPEFKLPAKNSWEQLRIDLNELIRSNGGGWIGKDNANNIGKKFVTDLAKSIWCVDICSYKTFNERFKIPALFTNFFDRAHPEKYKSSRRSFDSEELQRHYKILMNYIELPWMEKPKFAWLKEPLLLYANNLLKYAEYLISQRVITARNQSSLTPVVDEEKAGYIEILDENTWRKPEVVKEFRILTKTLEELEYWEPVNINLFCPVLRKQRFRFVEKLKVAFPFKVGKYTYHHGNIQNSVYVWRIGINVNEQDMINKHYTIRNNLKQTLQVYHTRAMRKEFLDTVELYIGKVEKARMRYIYSVWLQDSAASINSETQDIDDRVEVMFELGDPDLITDFREINEGRLPKYDVFWEYSSKYLEGIAQESVLAVDDRRHDIFQHLAVAISTRDFRNQVLKICPPNIPIPSVQWIRLQFWPKNPTHKSSVQFTGKLPIKFMVQARQLRCNHEDLHYASALFRYQKEMAILLRMNSWLIFMDDKHRCKVGEPGYPVAAVERGRQVIVSKNKAFKVADHDFTKCGIIPSVTMLCEIPATIEESFYRGQVYISLKDPIFQPSDSLRHMTELYKILNNTNENKPYLLLYTDGGPDHRVTYVHVQLALIALFLKLDLDLLIAVRTPPGHSWKNPVERIMSILNLGMQSIGLMRDELSNDLENLMKKCNSMEEIRTYSKDEPQLKNELINSLQAPINLMEGIFERLSLKDEPFITYKSATEEEIKDLWESLLEIEDSLNMDDRTKKDIKDKAKLQEFYDHCCKSRHYFFQIKKCGAIDCNICKPIRSDELDFSQVHSLPDPVPIADKTNYKQFEDVYGTITTEQYRPSLLNQQQKKKRAHIEFGPTAQF</sequence>
<name>A0A2N0PEG9_9GLOM</name>
<organism evidence="2 3">
    <name type="scientific">Rhizophagus irregularis</name>
    <dbReference type="NCBI Taxonomy" id="588596"/>
    <lineage>
        <taxon>Eukaryota</taxon>
        <taxon>Fungi</taxon>
        <taxon>Fungi incertae sedis</taxon>
        <taxon>Mucoromycota</taxon>
        <taxon>Glomeromycotina</taxon>
        <taxon>Glomeromycetes</taxon>
        <taxon>Glomerales</taxon>
        <taxon>Glomeraceae</taxon>
        <taxon>Rhizophagus</taxon>
    </lineage>
</organism>
<dbReference type="Proteomes" id="UP000232722">
    <property type="component" value="Unassembled WGS sequence"/>
</dbReference>
<feature type="compositionally biased region" description="Basic residues" evidence="1">
    <location>
        <begin position="129"/>
        <end position="141"/>
    </location>
</feature>
<evidence type="ECO:0000313" key="2">
    <source>
        <dbReference type="EMBL" id="PKC05221.1"/>
    </source>
</evidence>
<evidence type="ECO:0000256" key="1">
    <source>
        <dbReference type="SAM" id="MobiDB-lite"/>
    </source>
</evidence>
<proteinExistence type="predicted"/>
<feature type="non-terminal residue" evidence="2">
    <location>
        <position position="1284"/>
    </location>
</feature>
<reference evidence="2 3" key="2">
    <citation type="submission" date="2017-09" db="EMBL/GenBank/DDBJ databases">
        <title>Extensive intraspecific genome diversity in a model arbuscular mycorrhizal fungus.</title>
        <authorList>
            <person name="Chen E.C."/>
            <person name="Morin E."/>
            <person name="Beaudet D."/>
            <person name="Noel J."/>
            <person name="Ndikumana S."/>
            <person name="Charron P."/>
            <person name="St-Onge C."/>
            <person name="Giorgi J."/>
            <person name="Grigoriev I.V."/>
            <person name="Roux C."/>
            <person name="Martin F.M."/>
            <person name="Corradi N."/>
        </authorList>
    </citation>
    <scope>NUCLEOTIDE SEQUENCE [LARGE SCALE GENOMIC DNA]</scope>
    <source>
        <strain evidence="2 3">A5</strain>
    </source>
</reference>
<accession>A0A2N0PEG9</accession>
<evidence type="ECO:0000313" key="3">
    <source>
        <dbReference type="Proteomes" id="UP000232722"/>
    </source>
</evidence>
<dbReference type="VEuPathDB" id="FungiDB:RhiirA1_441285"/>
<feature type="compositionally biased region" description="Low complexity" evidence="1">
    <location>
        <begin position="214"/>
        <end position="232"/>
    </location>
</feature>
<dbReference type="VEuPathDB" id="FungiDB:RhiirA1_494147"/>